<evidence type="ECO:0000313" key="2">
    <source>
        <dbReference type="EMBL" id="RDI73375.1"/>
    </source>
</evidence>
<dbReference type="AlphaFoldDB" id="A0A7M2YTM0"/>
<name>A0A7M2YTM0_9ACTN</name>
<gene>
    <name evidence="2" type="ORF">Gocc_2975</name>
</gene>
<sequence length="218" mass="22293">MRRAPAVLAACALSLALTGVAGAEGPALAGSVGPGFQISLRDASGNAITRLDPGPAVLTVDDLSDEHDFHLQGPGVDVTTDVAGTGTTTFQLTLVDGRYTFVCDVHPLRMTGSFVVGAPPAAAAPPRLVLTVTPKAITLVSAAGKAVRALAPGPYVIVVRDRARTQSARLAGAGVNRATGVPFVGTVTWKVTFAAGSFSYRSDARKPKLRGGQVFVFA</sequence>
<dbReference type="InterPro" id="IPR008972">
    <property type="entry name" value="Cupredoxin"/>
</dbReference>
<accession>A0A7M2YTM0</accession>
<protein>
    <recommendedName>
        <fullName evidence="4">Plastocyanin</fullName>
    </recommendedName>
</protein>
<organism evidence="2 3">
    <name type="scientific">Gaiella occulta</name>
    <dbReference type="NCBI Taxonomy" id="1002870"/>
    <lineage>
        <taxon>Bacteria</taxon>
        <taxon>Bacillati</taxon>
        <taxon>Actinomycetota</taxon>
        <taxon>Thermoleophilia</taxon>
        <taxon>Gaiellales</taxon>
        <taxon>Gaiellaceae</taxon>
        <taxon>Gaiella</taxon>
    </lineage>
</organism>
<dbReference type="OrthoDB" id="574459at2"/>
<feature type="chain" id="PRO_5029486017" description="Plastocyanin" evidence="1">
    <location>
        <begin position="24"/>
        <end position="218"/>
    </location>
</feature>
<evidence type="ECO:0000313" key="3">
    <source>
        <dbReference type="Proteomes" id="UP000254134"/>
    </source>
</evidence>
<dbReference type="Proteomes" id="UP000254134">
    <property type="component" value="Unassembled WGS sequence"/>
</dbReference>
<feature type="signal peptide" evidence="1">
    <location>
        <begin position="1"/>
        <end position="23"/>
    </location>
</feature>
<dbReference type="RefSeq" id="WP_147281347.1">
    <property type="nucleotide sequence ID" value="NZ_QQZY01000010.1"/>
</dbReference>
<proteinExistence type="predicted"/>
<keyword evidence="1" id="KW-0732">Signal</keyword>
<reference evidence="2 3" key="1">
    <citation type="submission" date="2018-07" db="EMBL/GenBank/DDBJ databases">
        <title>High-quality-draft genome sequence of Gaiella occulta.</title>
        <authorList>
            <person name="Severino R."/>
            <person name="Froufe H.J.C."/>
            <person name="Rainey F.A."/>
            <person name="Barroso C."/>
            <person name="Albuquerque L."/>
            <person name="Lobo-Da-Cunha A."/>
            <person name="Da Costa M.S."/>
            <person name="Egas C."/>
        </authorList>
    </citation>
    <scope>NUCLEOTIDE SEQUENCE [LARGE SCALE GENOMIC DNA]</scope>
    <source>
        <strain evidence="2 3">F2-233</strain>
    </source>
</reference>
<dbReference type="Gene3D" id="2.60.40.420">
    <property type="entry name" value="Cupredoxins - blue copper proteins"/>
    <property type="match status" value="1"/>
</dbReference>
<dbReference type="SUPFAM" id="SSF49503">
    <property type="entry name" value="Cupredoxins"/>
    <property type="match status" value="1"/>
</dbReference>
<evidence type="ECO:0000256" key="1">
    <source>
        <dbReference type="SAM" id="SignalP"/>
    </source>
</evidence>
<reference evidence="3" key="2">
    <citation type="journal article" date="2019" name="MicrobiologyOpen">
        <title>High-quality draft genome sequence of Gaiella occulta isolated from a 150 meter deep mineral water borehole and comparison with the genome sequences of other deep-branching lineages of the phylum Actinobacteria.</title>
        <authorList>
            <person name="Severino R."/>
            <person name="Froufe H.J.C."/>
            <person name="Barroso C."/>
            <person name="Albuquerque L."/>
            <person name="Lobo-da-Cunha A."/>
            <person name="da Costa M.S."/>
            <person name="Egas C."/>
        </authorList>
    </citation>
    <scope>NUCLEOTIDE SEQUENCE [LARGE SCALE GENOMIC DNA]</scope>
    <source>
        <strain evidence="3">F2-233</strain>
    </source>
</reference>
<dbReference type="EMBL" id="QQZY01000010">
    <property type="protein sequence ID" value="RDI73375.1"/>
    <property type="molecule type" value="Genomic_DNA"/>
</dbReference>
<evidence type="ECO:0008006" key="4">
    <source>
        <dbReference type="Google" id="ProtNLM"/>
    </source>
</evidence>
<keyword evidence="3" id="KW-1185">Reference proteome</keyword>
<comment type="caution">
    <text evidence="2">The sequence shown here is derived from an EMBL/GenBank/DDBJ whole genome shotgun (WGS) entry which is preliminary data.</text>
</comment>